<reference evidence="3" key="2">
    <citation type="journal article" date="2017" name="Genome Announc.">
        <title>Draft genome sequence of Paludibacter jiangxiensis NM7(T), a propionate-producing fermentative bacterium.</title>
        <authorList>
            <person name="Qiu Y.-L."/>
            <person name="Tourlousse D.M."/>
            <person name="Matsuura N."/>
            <person name="Ohashi A."/>
            <person name="Sekiguchi Y."/>
        </authorList>
    </citation>
    <scope>NUCLEOTIDE SEQUENCE [LARGE SCALE GENOMIC DNA]</scope>
    <source>
        <strain evidence="3">NM7</strain>
    </source>
</reference>
<dbReference type="EMBL" id="BDCR01000003">
    <property type="protein sequence ID" value="GAT62896.1"/>
    <property type="molecule type" value="Genomic_DNA"/>
</dbReference>
<evidence type="ECO:0000256" key="1">
    <source>
        <dbReference type="SAM" id="SignalP"/>
    </source>
</evidence>
<evidence type="ECO:0000313" key="2">
    <source>
        <dbReference type="EMBL" id="GAT62896.1"/>
    </source>
</evidence>
<organism evidence="2 3">
    <name type="scientific">Paludibacter jiangxiensis</name>
    <dbReference type="NCBI Taxonomy" id="681398"/>
    <lineage>
        <taxon>Bacteria</taxon>
        <taxon>Pseudomonadati</taxon>
        <taxon>Bacteroidota</taxon>
        <taxon>Bacteroidia</taxon>
        <taxon>Bacteroidales</taxon>
        <taxon>Paludibacteraceae</taxon>
        <taxon>Paludibacter</taxon>
    </lineage>
</organism>
<accession>A0A170ZQ02</accession>
<evidence type="ECO:0000313" key="3">
    <source>
        <dbReference type="Proteomes" id="UP000076586"/>
    </source>
</evidence>
<sequence length="342" mass="38731">MLKKIILSSLIIFTFSSLEAQKLNYFVEASHFLDNREYSGNSDKYAISQTMLGARLNGMLGAKIDSTQGFMAGINYLYEYGDKIDGNTPTINLFYHYQKDGLTGLLGSFPRRGLLDYPLALLSDTLDNYRPNIQGAYVETKGSWGYENFWCDWTGRQRSNVRESFLAGFSGRIKLSQTLFFDHYFYMYHKALYAGHLEDDHIRDNGAFALLLGADFTRYTNLRELSFKAGALGCYDRDRPDPKLHFWAGGFVQAHIYANKIGVDASYYRGGKLKVANGDGLYQSGNYGRVDFAYIPVENKYVSSRAAICFHMVNGALLNSQQLSLILELGAFCKTYHNKMSK</sequence>
<dbReference type="Proteomes" id="UP000076586">
    <property type="component" value="Unassembled WGS sequence"/>
</dbReference>
<dbReference type="STRING" id="681398.PJIAN_3207"/>
<comment type="caution">
    <text evidence="2">The sequence shown here is derived from an EMBL/GenBank/DDBJ whole genome shotgun (WGS) entry which is preliminary data.</text>
</comment>
<dbReference type="RefSeq" id="WP_068703612.1">
    <property type="nucleotide sequence ID" value="NZ_BDCR01000003.1"/>
</dbReference>
<proteinExistence type="predicted"/>
<keyword evidence="3" id="KW-1185">Reference proteome</keyword>
<name>A0A170ZQ02_9BACT</name>
<keyword evidence="1" id="KW-0732">Signal</keyword>
<protein>
    <recommendedName>
        <fullName evidence="4">Porin</fullName>
    </recommendedName>
</protein>
<dbReference type="OrthoDB" id="1016806at2"/>
<dbReference type="AlphaFoldDB" id="A0A170ZQ02"/>
<feature type="signal peptide" evidence="1">
    <location>
        <begin position="1"/>
        <end position="20"/>
    </location>
</feature>
<feature type="chain" id="PRO_5007905068" description="Porin" evidence="1">
    <location>
        <begin position="21"/>
        <end position="342"/>
    </location>
</feature>
<gene>
    <name evidence="2" type="ORF">PJIAN_3207</name>
</gene>
<reference evidence="3" key="1">
    <citation type="submission" date="2016-04" db="EMBL/GenBank/DDBJ databases">
        <title>Draft genome sequence of Paludibacter jiangxiensis strain NM7.</title>
        <authorList>
            <person name="Qiu Y."/>
            <person name="Matsuura N."/>
            <person name="Ohashi A."/>
            <person name="Tourlousse M.D."/>
            <person name="Sekiguchi Y."/>
        </authorList>
    </citation>
    <scope>NUCLEOTIDE SEQUENCE [LARGE SCALE GENOMIC DNA]</scope>
    <source>
        <strain evidence="3">NM7</strain>
    </source>
</reference>
<evidence type="ECO:0008006" key="4">
    <source>
        <dbReference type="Google" id="ProtNLM"/>
    </source>
</evidence>